<dbReference type="InterPro" id="IPR021323">
    <property type="entry name" value="DUF2927"/>
</dbReference>
<accession>A0A1I4IYG5</accession>
<evidence type="ECO:0000313" key="2">
    <source>
        <dbReference type="Proteomes" id="UP000199144"/>
    </source>
</evidence>
<dbReference type="AlphaFoldDB" id="A0A1I4IYG5"/>
<dbReference type="STRING" id="254406.SAMN04488042_101783"/>
<protein>
    <recommendedName>
        <fullName evidence="3">DUF2927 domain-containing protein</fullName>
    </recommendedName>
</protein>
<reference evidence="1 2" key="1">
    <citation type="submission" date="2016-10" db="EMBL/GenBank/DDBJ databases">
        <authorList>
            <person name="de Groot N.N."/>
        </authorList>
    </citation>
    <scope>NUCLEOTIDE SEQUENCE [LARGE SCALE GENOMIC DNA]</scope>
    <source>
        <strain evidence="1 2">DSM 15283</strain>
    </source>
</reference>
<dbReference type="Proteomes" id="UP000199144">
    <property type="component" value="Unassembled WGS sequence"/>
</dbReference>
<sequence>MALGALVACDSVPTTTPKPVAPAPAKPSQASESLRNYYAHVQSDLLARGLLRTDGGGPDTPFTPDMLARNFERIAFYDEYALNRGLRASNGRAGTLRRWSGPVRVNVEFGPSVPESIRATDKATVNAYVPRLAKITGHPITMSARRPNFHVLVMSADDNPTIDARLRQIVPGANASTRALFQDVPRNIHCLVAAFSSDNNAGNYTTAIALIRAEHPDLMRKSCIHEEIAQGLGLANDSPEARPSIFNDDDEFAFLTTHDEMLLSMLYDDRLAIGMPLEQARPVIQTLAREQTGRIY</sequence>
<evidence type="ECO:0000313" key="1">
    <source>
        <dbReference type="EMBL" id="SFL59033.1"/>
    </source>
</evidence>
<proteinExistence type="predicted"/>
<organism evidence="1 2">
    <name type="scientific">Shimia aestuarii</name>
    <dbReference type="NCBI Taxonomy" id="254406"/>
    <lineage>
        <taxon>Bacteria</taxon>
        <taxon>Pseudomonadati</taxon>
        <taxon>Pseudomonadota</taxon>
        <taxon>Alphaproteobacteria</taxon>
        <taxon>Rhodobacterales</taxon>
        <taxon>Roseobacteraceae</taxon>
    </lineage>
</organism>
<gene>
    <name evidence="1" type="ORF">SAMN04488042_101783</name>
</gene>
<dbReference type="RefSeq" id="WP_093091031.1">
    <property type="nucleotide sequence ID" value="NZ_FOTQ01000001.1"/>
</dbReference>
<dbReference type="OrthoDB" id="3295600at2"/>
<name>A0A1I4IYG5_9RHOB</name>
<evidence type="ECO:0008006" key="3">
    <source>
        <dbReference type="Google" id="ProtNLM"/>
    </source>
</evidence>
<dbReference type="Pfam" id="PF11150">
    <property type="entry name" value="DUF2927"/>
    <property type="match status" value="1"/>
</dbReference>
<keyword evidence="2" id="KW-1185">Reference proteome</keyword>
<dbReference type="EMBL" id="FOTQ01000001">
    <property type="protein sequence ID" value="SFL59033.1"/>
    <property type="molecule type" value="Genomic_DNA"/>
</dbReference>